<sequence length="608" mass="67110">MFQSFDSKSDPTQAGPRLERLRALMATAGHDIVLVPHSDEHQSEYLPSSAERLAWLTGFTGSAGAALILRDRAILFVDGRYTLQAREQVDPNLFEIENLVENPPREWLKANPSRGSRVGFDPWLHTIDDVTGLRKVADKIGVELVPLDRNPIDTIWEDRPAPPAEPVRIHPLEFAGEPAEEKLKRLASRLAEEAVDHTVLTNAASLAWAFNIRGGDVAHTPLSLGFAVLSASARPKLFLDARKLDGEAKTYLASLADLHTPSELEPALSSLAGEKVKFGLDFGLASERLRLLIEENGGSVVDFTDPTTLPRAIKNETELRGARAAHLRDGAALARFLAWVDAQKPETLDEITIVKQLEEFRRRMGEETQMPLRDISFDTISGSGPNGAIVHYRVTEKTNRRLSAGELLLVDSGAQFQDGTTDVTRTIALGSPSEEMRNRFTLVLKGMIAISMLRFPPGTRGLDIDAFARANLWKAGLDYGHGTGHGVGSYLGVHEGPQRIARTGKEKLLSGMIISNEPGYYRQGHYGIRIENLIVVSSPEPIPGGEIDMHGFETLTLVPIDRRLIDPALLTEQERDWLNTYHRRVWEEIGPLVDGETADWLEQATSPV</sequence>
<dbReference type="Pfam" id="PF00557">
    <property type="entry name" value="Peptidase_M24"/>
    <property type="match status" value="1"/>
</dbReference>
<dbReference type="FunFam" id="3.90.230.10:FF:000007">
    <property type="entry name" value="Xaa-Pro aminopeptidase P"/>
    <property type="match status" value="1"/>
</dbReference>
<dbReference type="Pfam" id="PF01321">
    <property type="entry name" value="Creatinase_N"/>
    <property type="match status" value="1"/>
</dbReference>
<dbReference type="eggNOG" id="COG0006">
    <property type="taxonomic scope" value="Bacteria"/>
</dbReference>
<feature type="domain" description="Creatinase N-terminal" evidence="6">
    <location>
        <begin position="17"/>
        <end position="148"/>
    </location>
</feature>
<dbReference type="SUPFAM" id="SSF55920">
    <property type="entry name" value="Creatinase/aminopeptidase"/>
    <property type="match status" value="1"/>
</dbReference>
<organism evidence="8">
    <name type="scientific">Chelativorans sp. (strain BNC1)</name>
    <dbReference type="NCBI Taxonomy" id="266779"/>
    <lineage>
        <taxon>Bacteria</taxon>
        <taxon>Pseudomonadati</taxon>
        <taxon>Pseudomonadota</taxon>
        <taxon>Alphaproteobacteria</taxon>
        <taxon>Hyphomicrobiales</taxon>
        <taxon>Phyllobacteriaceae</taxon>
        <taxon>Chelativorans</taxon>
    </lineage>
</organism>
<keyword evidence="4" id="KW-0464">Manganese</keyword>
<name>Q11GT8_CHESB</name>
<dbReference type="InterPro" id="IPR036005">
    <property type="entry name" value="Creatinase/aminopeptidase-like"/>
</dbReference>
<dbReference type="Gene3D" id="3.40.350.10">
    <property type="entry name" value="Creatinase/prolidase N-terminal domain"/>
    <property type="match status" value="2"/>
</dbReference>
<dbReference type="Pfam" id="PF16189">
    <property type="entry name" value="Creatinase_N_2"/>
    <property type="match status" value="1"/>
</dbReference>
<dbReference type="AlphaFoldDB" id="Q11GT8"/>
<dbReference type="PANTHER" id="PTHR43763:SF6">
    <property type="entry name" value="XAA-PRO AMINOPEPTIDASE 1"/>
    <property type="match status" value="1"/>
</dbReference>
<dbReference type="GO" id="GO:0046872">
    <property type="term" value="F:metal ion binding"/>
    <property type="evidence" value="ECO:0007669"/>
    <property type="project" value="UniProtKB-KW"/>
</dbReference>
<dbReference type="Gene3D" id="3.90.230.10">
    <property type="entry name" value="Creatinase/methionine aminopeptidase superfamily"/>
    <property type="match status" value="1"/>
</dbReference>
<reference evidence="8" key="1">
    <citation type="submission" date="2006-06" db="EMBL/GenBank/DDBJ databases">
        <title>Complete sequence of chromosome of Chelativorans sp. BNC1.</title>
        <authorList>
            <consortium name="US DOE Joint Genome Institute"/>
            <person name="Copeland A."/>
            <person name="Lucas S."/>
            <person name="Lapidus A."/>
            <person name="Barry K."/>
            <person name="Detter J.C."/>
            <person name="Glavina del Rio T."/>
            <person name="Hammon N."/>
            <person name="Israni S."/>
            <person name="Dalin E."/>
            <person name="Tice H."/>
            <person name="Pitluck S."/>
            <person name="Chertkov O."/>
            <person name="Brettin T."/>
            <person name="Bruce D."/>
            <person name="Han C."/>
            <person name="Tapia R."/>
            <person name="Gilna P."/>
            <person name="Schmutz J."/>
            <person name="Larimer F."/>
            <person name="Land M."/>
            <person name="Hauser L."/>
            <person name="Kyrpides N."/>
            <person name="Mikhailova N."/>
            <person name="Richardson P."/>
        </authorList>
    </citation>
    <scope>NUCLEOTIDE SEQUENCE</scope>
    <source>
        <strain evidence="8">BNC1</strain>
    </source>
</reference>
<dbReference type="PANTHER" id="PTHR43763">
    <property type="entry name" value="XAA-PRO AMINOPEPTIDASE 1"/>
    <property type="match status" value="1"/>
</dbReference>
<accession>Q11GT8</accession>
<evidence type="ECO:0000259" key="5">
    <source>
        <dbReference type="Pfam" id="PF00557"/>
    </source>
</evidence>
<proteinExistence type="inferred from homology"/>
<protein>
    <submittedName>
        <fullName evidence="8">Peptidase M24</fullName>
    </submittedName>
</protein>
<dbReference type="InterPro" id="IPR000994">
    <property type="entry name" value="Pept_M24"/>
</dbReference>
<dbReference type="InterPro" id="IPR033740">
    <property type="entry name" value="Pept_M24B"/>
</dbReference>
<keyword evidence="2" id="KW-0479">Metal-binding</keyword>
<dbReference type="InterPro" id="IPR029149">
    <property type="entry name" value="Creatin/AminoP/Spt16_N"/>
</dbReference>
<dbReference type="Pfam" id="PF16188">
    <property type="entry name" value="Peptidase_M24_C"/>
    <property type="match status" value="1"/>
</dbReference>
<keyword evidence="3" id="KW-0378">Hydrolase</keyword>
<evidence type="ECO:0000259" key="6">
    <source>
        <dbReference type="Pfam" id="PF01321"/>
    </source>
</evidence>
<dbReference type="EMBL" id="CP000390">
    <property type="protein sequence ID" value="ABG63387.1"/>
    <property type="molecule type" value="Genomic_DNA"/>
</dbReference>
<dbReference type="GO" id="GO:0005737">
    <property type="term" value="C:cytoplasm"/>
    <property type="evidence" value="ECO:0007669"/>
    <property type="project" value="UniProtKB-ARBA"/>
</dbReference>
<dbReference type="HOGENOM" id="CLU_011781_2_1_5"/>
<feature type="domain" description="Peptidase M24" evidence="5">
    <location>
        <begin position="322"/>
        <end position="537"/>
    </location>
</feature>
<evidence type="ECO:0000259" key="7">
    <source>
        <dbReference type="Pfam" id="PF16188"/>
    </source>
</evidence>
<dbReference type="OrthoDB" id="9806388at2"/>
<comment type="similarity">
    <text evidence="1">Belongs to the peptidase M24B family.</text>
</comment>
<dbReference type="SUPFAM" id="SSF53092">
    <property type="entry name" value="Creatinase/prolidase N-terminal domain"/>
    <property type="match status" value="1"/>
</dbReference>
<dbReference type="GO" id="GO:0070006">
    <property type="term" value="F:metalloaminopeptidase activity"/>
    <property type="evidence" value="ECO:0007669"/>
    <property type="project" value="InterPro"/>
</dbReference>
<evidence type="ECO:0000256" key="3">
    <source>
        <dbReference type="ARBA" id="ARBA00022801"/>
    </source>
</evidence>
<dbReference type="STRING" id="266779.Meso_1994"/>
<evidence type="ECO:0000256" key="2">
    <source>
        <dbReference type="ARBA" id="ARBA00022723"/>
    </source>
</evidence>
<dbReference type="InterPro" id="IPR032416">
    <property type="entry name" value="Peptidase_M24_C"/>
</dbReference>
<evidence type="ECO:0000313" key="8">
    <source>
        <dbReference type="EMBL" id="ABG63387.1"/>
    </source>
</evidence>
<dbReference type="KEGG" id="mes:Meso_1994"/>
<dbReference type="InterPro" id="IPR050422">
    <property type="entry name" value="X-Pro_aminopeptidase_P"/>
</dbReference>
<evidence type="ECO:0000256" key="1">
    <source>
        <dbReference type="ARBA" id="ARBA00008766"/>
    </source>
</evidence>
<dbReference type="InterPro" id="IPR000587">
    <property type="entry name" value="Creatinase_N"/>
</dbReference>
<dbReference type="CDD" id="cd01085">
    <property type="entry name" value="APP"/>
    <property type="match status" value="1"/>
</dbReference>
<evidence type="ECO:0000256" key="4">
    <source>
        <dbReference type="ARBA" id="ARBA00023211"/>
    </source>
</evidence>
<gene>
    <name evidence="8" type="ordered locus">Meso_1994</name>
</gene>
<feature type="domain" description="Peptidase M24 C-terminal" evidence="7">
    <location>
        <begin position="549"/>
        <end position="608"/>
    </location>
</feature>